<comment type="catalytic activity">
    <reaction evidence="3">
        <text>alpha-L-fucose = beta-L-fucose</text>
        <dbReference type="Rhea" id="RHEA:25580"/>
        <dbReference type="ChEBI" id="CHEBI:42548"/>
        <dbReference type="ChEBI" id="CHEBI:42589"/>
        <dbReference type="EC" id="5.1.3.29"/>
    </reaction>
</comment>
<protein>
    <submittedName>
        <fullName evidence="4">Ribose ABC transporter</fullName>
    </submittedName>
</protein>
<comment type="catalytic activity">
    <reaction evidence="1">
        <text>beta-D-ribopyranose = beta-D-ribofuranose</text>
        <dbReference type="Rhea" id="RHEA:25432"/>
        <dbReference type="ChEBI" id="CHEBI:27476"/>
        <dbReference type="ChEBI" id="CHEBI:47002"/>
        <dbReference type="EC" id="5.4.99.62"/>
    </reaction>
</comment>
<dbReference type="GO" id="GO:0062193">
    <property type="term" value="F:D-ribose pyranase activity"/>
    <property type="evidence" value="ECO:0007669"/>
    <property type="project" value="UniProtKB-EC"/>
</dbReference>
<evidence type="ECO:0000256" key="1">
    <source>
        <dbReference type="ARBA" id="ARBA00000223"/>
    </source>
</evidence>
<dbReference type="PANTHER" id="PTHR31690">
    <property type="entry name" value="FUCOSE MUTAROTASE"/>
    <property type="match status" value="1"/>
</dbReference>
<dbReference type="Proteomes" id="UP001165679">
    <property type="component" value="Unassembled WGS sequence"/>
</dbReference>
<dbReference type="SUPFAM" id="SSF102546">
    <property type="entry name" value="RbsD-like"/>
    <property type="match status" value="1"/>
</dbReference>
<dbReference type="EMBL" id="JAPDNT010000003">
    <property type="protein sequence ID" value="MCW3474279.1"/>
    <property type="molecule type" value="Genomic_DNA"/>
</dbReference>
<gene>
    <name evidence="4" type="ORF">OL599_06770</name>
</gene>
<dbReference type="GO" id="GO:0006004">
    <property type="term" value="P:fucose metabolic process"/>
    <property type="evidence" value="ECO:0007669"/>
    <property type="project" value="TreeGrafter"/>
</dbReference>
<dbReference type="InterPro" id="IPR007721">
    <property type="entry name" value="RbsD_FucU"/>
</dbReference>
<name>A0AA41YJE0_9PROT</name>
<dbReference type="InterPro" id="IPR050443">
    <property type="entry name" value="RbsD/FucU_mutarotase"/>
</dbReference>
<organism evidence="4 5">
    <name type="scientific">Limobrevibacterium gyesilva</name>
    <dbReference type="NCBI Taxonomy" id="2991712"/>
    <lineage>
        <taxon>Bacteria</taxon>
        <taxon>Pseudomonadati</taxon>
        <taxon>Pseudomonadota</taxon>
        <taxon>Alphaproteobacteria</taxon>
        <taxon>Acetobacterales</taxon>
        <taxon>Acetobacteraceae</taxon>
        <taxon>Limobrevibacterium</taxon>
    </lineage>
</organism>
<proteinExistence type="predicted"/>
<keyword evidence="5" id="KW-1185">Reference proteome</keyword>
<keyword evidence="2" id="KW-0413">Isomerase</keyword>
<reference evidence="4" key="1">
    <citation type="submission" date="2022-09" db="EMBL/GenBank/DDBJ databases">
        <title>Rhodovastum sp. nov. RN2-1 isolated from soil in Seongnam, South Korea.</title>
        <authorList>
            <person name="Le N.T."/>
        </authorList>
    </citation>
    <scope>NUCLEOTIDE SEQUENCE</scope>
    <source>
        <strain evidence="4">RN2-1</strain>
    </source>
</reference>
<evidence type="ECO:0000256" key="3">
    <source>
        <dbReference type="ARBA" id="ARBA00036324"/>
    </source>
</evidence>
<dbReference type="InterPro" id="IPR023750">
    <property type="entry name" value="RbsD-like_sf"/>
</dbReference>
<dbReference type="RefSeq" id="WP_264712906.1">
    <property type="nucleotide sequence ID" value="NZ_JAPDNT010000003.1"/>
</dbReference>
<sequence>MLIGLDPLLTPDLLHALAAMGHGDRIALVDANYPATRGRRSIALPGADAPHALRAVLSVLPIDSFIPDPVLVMQVVGSPQEVPDVVVEMNAVLGEYGNAPAVALERHAFYAAAEAAYAIVATGERRFYGNIILTKGVIPPEDMQ</sequence>
<evidence type="ECO:0000256" key="2">
    <source>
        <dbReference type="ARBA" id="ARBA00023235"/>
    </source>
</evidence>
<dbReference type="AlphaFoldDB" id="A0AA41YJE0"/>
<evidence type="ECO:0000313" key="5">
    <source>
        <dbReference type="Proteomes" id="UP001165679"/>
    </source>
</evidence>
<comment type="caution">
    <text evidence="4">The sequence shown here is derived from an EMBL/GenBank/DDBJ whole genome shotgun (WGS) entry which is preliminary data.</text>
</comment>
<dbReference type="Gene3D" id="3.40.1650.10">
    <property type="entry name" value="RbsD-like domain"/>
    <property type="match status" value="1"/>
</dbReference>
<reference evidence="4" key="2">
    <citation type="submission" date="2022-10" db="EMBL/GenBank/DDBJ databases">
        <authorList>
            <person name="Trinh H.N."/>
        </authorList>
    </citation>
    <scope>NUCLEOTIDE SEQUENCE</scope>
    <source>
        <strain evidence="4">RN2-1</strain>
    </source>
</reference>
<dbReference type="GO" id="GO:0042806">
    <property type="term" value="F:fucose binding"/>
    <property type="evidence" value="ECO:0007669"/>
    <property type="project" value="TreeGrafter"/>
</dbReference>
<dbReference type="PANTHER" id="PTHR31690:SF4">
    <property type="entry name" value="FUCOSE MUTAROTASE"/>
    <property type="match status" value="1"/>
</dbReference>
<dbReference type="GO" id="GO:0036373">
    <property type="term" value="F:L-fucose mutarotase activity"/>
    <property type="evidence" value="ECO:0007669"/>
    <property type="project" value="UniProtKB-EC"/>
</dbReference>
<evidence type="ECO:0000313" key="4">
    <source>
        <dbReference type="EMBL" id="MCW3474279.1"/>
    </source>
</evidence>
<accession>A0AA41YJE0</accession>
<dbReference type="Pfam" id="PF05025">
    <property type="entry name" value="RbsD_FucU"/>
    <property type="match status" value="1"/>
</dbReference>